<name>A0A0G0PQN9_9BACT</name>
<reference evidence="1 2" key="1">
    <citation type="journal article" date="2015" name="Nature">
        <title>rRNA introns, odd ribosomes, and small enigmatic genomes across a large radiation of phyla.</title>
        <authorList>
            <person name="Brown C.T."/>
            <person name="Hug L.A."/>
            <person name="Thomas B.C."/>
            <person name="Sharon I."/>
            <person name="Castelle C.J."/>
            <person name="Singh A."/>
            <person name="Wilkins M.J."/>
            <person name="Williams K.H."/>
            <person name="Banfield J.F."/>
        </authorList>
    </citation>
    <scope>NUCLEOTIDE SEQUENCE [LARGE SCALE GENOMIC DNA]</scope>
</reference>
<accession>A0A0G0PQN9</accession>
<evidence type="ECO:0000313" key="2">
    <source>
        <dbReference type="Proteomes" id="UP000034774"/>
    </source>
</evidence>
<gene>
    <name evidence="1" type="ORF">UT17_C0004G0004</name>
</gene>
<proteinExistence type="predicted"/>
<evidence type="ECO:0000313" key="1">
    <source>
        <dbReference type="EMBL" id="KKQ91656.1"/>
    </source>
</evidence>
<dbReference type="STRING" id="1618572.UT17_C0004G0004"/>
<organism evidence="1 2">
    <name type="scientific">Candidatus Woesebacteria bacterium GW2011_GWB1_39_10</name>
    <dbReference type="NCBI Taxonomy" id="1618572"/>
    <lineage>
        <taxon>Bacteria</taxon>
        <taxon>Candidatus Woeseibacteriota</taxon>
    </lineage>
</organism>
<protein>
    <submittedName>
        <fullName evidence="1">Uncharacterized protein</fullName>
    </submittedName>
</protein>
<sequence>MKKLLKILFGLLLLFVILVIGALAYIGIVPGLAKTVDLGAKNDPALVAAFELAHGMKNEVPGGVISAGRLAEFSGQTNLDSVLSANEITSILAYWKKRNPAFPIRNVQVRFNSDGTGEISGILEIRTAINIAKDLDYNDEDIEKGKKYAQYTFGDIPFYVKGIGNVSNNQVALFPTNFRLGKVEVPQSIIKEAIPVIEDAIERRIGQVNGANIQSLDFTKGTLHIVATLPAMVK</sequence>
<dbReference type="EMBL" id="LBVU01000004">
    <property type="protein sequence ID" value="KKQ91656.1"/>
    <property type="molecule type" value="Genomic_DNA"/>
</dbReference>
<comment type="caution">
    <text evidence="1">The sequence shown here is derived from an EMBL/GenBank/DDBJ whole genome shotgun (WGS) entry which is preliminary data.</text>
</comment>
<dbReference type="Proteomes" id="UP000034774">
    <property type="component" value="Unassembled WGS sequence"/>
</dbReference>
<dbReference type="AlphaFoldDB" id="A0A0G0PQN9"/>